<sequence length="94" mass="9777">MDSINAAMSAQPGYGFFATILIGLLAGWIAERITSSDHGILTNMLVGVAGSFLGSRLADLLEIPIFGFFRTLVAAVAGAVVVIVIWNAARKPAA</sequence>
<dbReference type="AlphaFoldDB" id="A0A1H5VGW6"/>
<comment type="similarity">
    <text evidence="2">Belongs to the UPF0410 family.</text>
</comment>
<name>A0A1H5VGW6_9HYPH</name>
<dbReference type="GO" id="GO:0005886">
    <property type="term" value="C:plasma membrane"/>
    <property type="evidence" value="ECO:0007669"/>
    <property type="project" value="UniProtKB-SubCell"/>
</dbReference>
<dbReference type="PANTHER" id="PTHR33884:SF3">
    <property type="entry name" value="UPF0410 PROTEIN YMGE"/>
    <property type="match status" value="1"/>
</dbReference>
<gene>
    <name evidence="8" type="ORF">SAMN04488115_102281</name>
</gene>
<keyword evidence="6 7" id="KW-0472">Membrane</keyword>
<evidence type="ECO:0000256" key="1">
    <source>
        <dbReference type="ARBA" id="ARBA00004651"/>
    </source>
</evidence>
<dbReference type="EMBL" id="FNUY01000002">
    <property type="protein sequence ID" value="SEF85767.1"/>
    <property type="molecule type" value="Genomic_DNA"/>
</dbReference>
<dbReference type="PANTHER" id="PTHR33884">
    <property type="entry name" value="UPF0410 PROTEIN YMGE"/>
    <property type="match status" value="1"/>
</dbReference>
<organism evidence="8 9">
    <name type="scientific">Bosea lathyri</name>
    <dbReference type="NCBI Taxonomy" id="1036778"/>
    <lineage>
        <taxon>Bacteria</taxon>
        <taxon>Pseudomonadati</taxon>
        <taxon>Pseudomonadota</taxon>
        <taxon>Alphaproteobacteria</taxon>
        <taxon>Hyphomicrobiales</taxon>
        <taxon>Boseaceae</taxon>
        <taxon>Bosea</taxon>
    </lineage>
</organism>
<dbReference type="Proteomes" id="UP000236743">
    <property type="component" value="Unassembled WGS sequence"/>
</dbReference>
<accession>A0A1H5VGW6</accession>
<evidence type="ECO:0000256" key="5">
    <source>
        <dbReference type="ARBA" id="ARBA00022989"/>
    </source>
</evidence>
<dbReference type="Pfam" id="PF04226">
    <property type="entry name" value="Transgly_assoc"/>
    <property type="match status" value="1"/>
</dbReference>
<feature type="transmembrane region" description="Helical" evidence="7">
    <location>
        <begin position="12"/>
        <end position="29"/>
    </location>
</feature>
<keyword evidence="9" id="KW-1185">Reference proteome</keyword>
<evidence type="ECO:0000256" key="4">
    <source>
        <dbReference type="ARBA" id="ARBA00022692"/>
    </source>
</evidence>
<keyword evidence="3" id="KW-1003">Cell membrane</keyword>
<evidence type="ECO:0000313" key="8">
    <source>
        <dbReference type="EMBL" id="SEF85767.1"/>
    </source>
</evidence>
<proteinExistence type="inferred from homology"/>
<evidence type="ECO:0000256" key="2">
    <source>
        <dbReference type="ARBA" id="ARBA00011006"/>
    </source>
</evidence>
<evidence type="ECO:0000256" key="7">
    <source>
        <dbReference type="SAM" id="Phobius"/>
    </source>
</evidence>
<keyword evidence="5 7" id="KW-1133">Transmembrane helix</keyword>
<keyword evidence="4 7" id="KW-0812">Transmembrane</keyword>
<comment type="subcellular location">
    <subcellularLocation>
        <location evidence="1">Cell membrane</location>
        <topology evidence="1">Multi-pass membrane protein</topology>
    </subcellularLocation>
</comment>
<dbReference type="OrthoDB" id="9815411at2"/>
<feature type="transmembrane region" description="Helical" evidence="7">
    <location>
        <begin position="64"/>
        <end position="89"/>
    </location>
</feature>
<protein>
    <submittedName>
        <fullName evidence="8">Uncharacterized membrane protein YeaQ/YmgE, transglycosylase-associated protein family</fullName>
    </submittedName>
</protein>
<reference evidence="8 9" key="1">
    <citation type="submission" date="2016-10" db="EMBL/GenBank/DDBJ databases">
        <authorList>
            <person name="de Groot N.N."/>
        </authorList>
    </citation>
    <scope>NUCLEOTIDE SEQUENCE [LARGE SCALE GENOMIC DNA]</scope>
    <source>
        <strain evidence="8 9">DSM 26656</strain>
    </source>
</reference>
<evidence type="ECO:0000256" key="3">
    <source>
        <dbReference type="ARBA" id="ARBA00022475"/>
    </source>
</evidence>
<dbReference type="RefSeq" id="WP_103871525.1">
    <property type="nucleotide sequence ID" value="NZ_FNUY01000002.1"/>
</dbReference>
<evidence type="ECO:0000256" key="6">
    <source>
        <dbReference type="ARBA" id="ARBA00023136"/>
    </source>
</evidence>
<dbReference type="InterPro" id="IPR007341">
    <property type="entry name" value="Transgly_assoc"/>
</dbReference>
<evidence type="ECO:0000313" key="9">
    <source>
        <dbReference type="Proteomes" id="UP000236743"/>
    </source>
</evidence>